<dbReference type="SUPFAM" id="SSF141868">
    <property type="entry name" value="EAL domain-like"/>
    <property type="match status" value="1"/>
</dbReference>
<organism evidence="5 6">
    <name type="scientific">Vreelandella malpeensis</name>
    <dbReference type="NCBI Taxonomy" id="1172368"/>
    <lineage>
        <taxon>Bacteria</taxon>
        <taxon>Pseudomonadati</taxon>
        <taxon>Pseudomonadota</taxon>
        <taxon>Gammaproteobacteria</taxon>
        <taxon>Oceanospirillales</taxon>
        <taxon>Halomonadaceae</taxon>
        <taxon>Vreelandella</taxon>
    </lineage>
</organism>
<protein>
    <submittedName>
        <fullName evidence="5">EAL domain-containing protein</fullName>
    </submittedName>
</protein>
<proteinExistence type="predicted"/>
<feature type="transmembrane region" description="Helical" evidence="1">
    <location>
        <begin position="258"/>
        <end position="280"/>
    </location>
</feature>
<dbReference type="SMART" id="SM00267">
    <property type="entry name" value="GGDEF"/>
    <property type="match status" value="1"/>
</dbReference>
<dbReference type="InterPro" id="IPR000160">
    <property type="entry name" value="GGDEF_dom"/>
</dbReference>
<dbReference type="InterPro" id="IPR013767">
    <property type="entry name" value="PAS_fold"/>
</dbReference>
<dbReference type="InterPro" id="IPR007892">
    <property type="entry name" value="CHASE4"/>
</dbReference>
<dbReference type="CDD" id="cd01948">
    <property type="entry name" value="EAL"/>
    <property type="match status" value="1"/>
</dbReference>
<dbReference type="SMART" id="SM00091">
    <property type="entry name" value="PAS"/>
    <property type="match status" value="1"/>
</dbReference>
<comment type="caution">
    <text evidence="5">The sequence shown here is derived from an EMBL/GenBank/DDBJ whole genome shotgun (WGS) entry which is preliminary data.</text>
</comment>
<dbReference type="SUPFAM" id="SSF55785">
    <property type="entry name" value="PYP-like sensor domain (PAS domain)"/>
    <property type="match status" value="1"/>
</dbReference>
<evidence type="ECO:0000259" key="2">
    <source>
        <dbReference type="PROSITE" id="PS50112"/>
    </source>
</evidence>
<evidence type="ECO:0000313" key="5">
    <source>
        <dbReference type="EMBL" id="MCB8889233.1"/>
    </source>
</evidence>
<feature type="domain" description="EAL" evidence="3">
    <location>
        <begin position="597"/>
        <end position="847"/>
    </location>
</feature>
<dbReference type="PROSITE" id="PS50883">
    <property type="entry name" value="EAL"/>
    <property type="match status" value="1"/>
</dbReference>
<dbReference type="Pfam" id="PF00989">
    <property type="entry name" value="PAS"/>
    <property type="match status" value="1"/>
</dbReference>
<name>A0ABS8DSD3_9GAMM</name>
<evidence type="ECO:0000259" key="3">
    <source>
        <dbReference type="PROSITE" id="PS50883"/>
    </source>
</evidence>
<dbReference type="NCBIfam" id="TIGR00229">
    <property type="entry name" value="sensory_box"/>
    <property type="match status" value="1"/>
</dbReference>
<dbReference type="Gene3D" id="3.20.20.450">
    <property type="entry name" value="EAL domain"/>
    <property type="match status" value="1"/>
</dbReference>
<dbReference type="InterPro" id="IPR035919">
    <property type="entry name" value="EAL_sf"/>
</dbReference>
<gene>
    <name evidence="5" type="ORF">GEV37_08930</name>
</gene>
<dbReference type="RefSeq" id="WP_227389903.1">
    <property type="nucleotide sequence ID" value="NZ_JBHSCJ010000004.1"/>
</dbReference>
<dbReference type="NCBIfam" id="TIGR00254">
    <property type="entry name" value="GGDEF"/>
    <property type="match status" value="1"/>
</dbReference>
<feature type="domain" description="PAS" evidence="2">
    <location>
        <begin position="301"/>
        <end position="355"/>
    </location>
</feature>
<dbReference type="PROSITE" id="PS50887">
    <property type="entry name" value="GGDEF"/>
    <property type="match status" value="1"/>
</dbReference>
<dbReference type="InterPro" id="IPR001633">
    <property type="entry name" value="EAL_dom"/>
</dbReference>
<evidence type="ECO:0000259" key="4">
    <source>
        <dbReference type="PROSITE" id="PS50887"/>
    </source>
</evidence>
<dbReference type="Proteomes" id="UP001319882">
    <property type="component" value="Unassembled WGS sequence"/>
</dbReference>
<evidence type="ECO:0000313" key="6">
    <source>
        <dbReference type="Proteomes" id="UP001319882"/>
    </source>
</evidence>
<dbReference type="Gene3D" id="3.30.450.20">
    <property type="entry name" value="PAS domain"/>
    <property type="match status" value="1"/>
</dbReference>
<dbReference type="Pfam" id="PF00990">
    <property type="entry name" value="GGDEF"/>
    <property type="match status" value="1"/>
</dbReference>
<reference evidence="5 6" key="1">
    <citation type="journal article" date="2021" name="Sci. Rep.">
        <title>Genome analysis of a halophilic bacterium Halomonas malpeensis YU-PRIM-29(T) reveals its exopolysaccharide and pigment producing capabilities.</title>
        <authorList>
            <person name="Athmika"/>
            <person name="Ghate S.D."/>
            <person name="Arun A.B."/>
            <person name="Rao S.S."/>
            <person name="Kumar S.T.A."/>
            <person name="Kandiyil M.K."/>
            <person name="Saptami K."/>
            <person name="Rekha P.D."/>
        </authorList>
    </citation>
    <scope>NUCLEOTIDE SEQUENCE [LARGE SCALE GENOMIC DNA]</scope>
    <source>
        <strain evidence="6">prim 29</strain>
    </source>
</reference>
<dbReference type="InterPro" id="IPR029787">
    <property type="entry name" value="Nucleotide_cyclase"/>
</dbReference>
<dbReference type="Gene3D" id="3.30.70.270">
    <property type="match status" value="1"/>
</dbReference>
<keyword evidence="1" id="KW-1133">Transmembrane helix</keyword>
<keyword evidence="6" id="KW-1185">Reference proteome</keyword>
<keyword evidence="1" id="KW-0472">Membrane</keyword>
<dbReference type="CDD" id="cd00130">
    <property type="entry name" value="PAS"/>
    <property type="match status" value="1"/>
</dbReference>
<dbReference type="PANTHER" id="PTHR44757">
    <property type="entry name" value="DIGUANYLATE CYCLASE DGCP"/>
    <property type="match status" value="1"/>
</dbReference>
<feature type="domain" description="GGDEF" evidence="4">
    <location>
        <begin position="455"/>
        <end position="588"/>
    </location>
</feature>
<dbReference type="SMART" id="SM00052">
    <property type="entry name" value="EAL"/>
    <property type="match status" value="1"/>
</dbReference>
<dbReference type="SUPFAM" id="SSF55073">
    <property type="entry name" value="Nucleotide cyclase"/>
    <property type="match status" value="1"/>
</dbReference>
<dbReference type="Pfam" id="PF00563">
    <property type="entry name" value="EAL"/>
    <property type="match status" value="1"/>
</dbReference>
<feature type="transmembrane region" description="Helical" evidence="1">
    <location>
        <begin position="25"/>
        <end position="46"/>
    </location>
</feature>
<dbReference type="InterPro" id="IPR000014">
    <property type="entry name" value="PAS"/>
</dbReference>
<dbReference type="InterPro" id="IPR035965">
    <property type="entry name" value="PAS-like_dom_sf"/>
</dbReference>
<dbReference type="CDD" id="cd01949">
    <property type="entry name" value="GGDEF"/>
    <property type="match status" value="1"/>
</dbReference>
<keyword evidence="1" id="KW-0812">Transmembrane</keyword>
<accession>A0ABS8DSD3</accession>
<dbReference type="PROSITE" id="PS50112">
    <property type="entry name" value="PAS"/>
    <property type="match status" value="1"/>
</dbReference>
<dbReference type="EMBL" id="WHVL01000003">
    <property type="protein sequence ID" value="MCB8889233.1"/>
    <property type="molecule type" value="Genomic_DNA"/>
</dbReference>
<dbReference type="InterPro" id="IPR043128">
    <property type="entry name" value="Rev_trsase/Diguanyl_cyclase"/>
</dbReference>
<dbReference type="PANTHER" id="PTHR44757:SF10">
    <property type="entry name" value="MEMBRANE PROTEIN"/>
    <property type="match status" value="1"/>
</dbReference>
<evidence type="ECO:0000256" key="1">
    <source>
        <dbReference type="SAM" id="Phobius"/>
    </source>
</evidence>
<dbReference type="InterPro" id="IPR052155">
    <property type="entry name" value="Biofilm_reg_signaling"/>
</dbReference>
<sequence length="849" mass="94359">MADPTSTTSGDVRQYAMTARGASRIFIAVICALFLVAGGTLVHLSLTMDAHQVRQSEAYAAQALESREDKTGTALTDYAFWLEAYRATLGVIDHIWAFERDNLGPSLYATYGLEGVFVLGPTGATRYTLIDGALDDVRASDWLQGYIPTLLARAREASVKDDIASGYFSVDGAAAITYAAVIREQSTDQQFDQLSYLLFVDVLTPAELARIATDFNLPGLTARPGVALDVASPALTLSKSIGDGITLQWQSEALGRAILIKFLPMLAVLGALVAVLVLILRRRVQRAGETTERAQQALRISEQRFKNISEATSDWIWETDARQTLTFLSERFTILTGLSRSDWIGRPLSELLDHDAARLTATASDDDVPGRKPVDCRMRDHHGHLRHCQLFACEVREGGRLQGYQGTVCDITPEIEARAHIEHISHHDALTGLANRHHLHHYLGHRLDEYVSAEQPLFLLALDLDRFKPINDTFGHLAGDTVLKEVANAISRCTRESDFIARPGGDEFVIVTTGCRTVKSAERFCQRLIEQINRPIRVGDIDVNVGASIGVAIAPEHGRVAGELLRYADIALHEAKAGERNRFNLYEPTMNERIMTRRQLEMDLRQALHQDEFRVFFQPRFDARSRKVLGAEALVRWAHPSRDLLSPASFIVLAEDTGLIFELSDWVLRAACRHALAWDDALIVSVNLSAVEFQRADLVERVQNALKETGLAAHRLELEITENVMLEDAVSALRMMHRLKALGVRLSMDDFGTGYSSLGYLRRYPFDGLKIDRSFIMEMEQSQSSQAIVDAIISMGHALSLTVTAEGIETAEQLDRLIELTCDQAQGFYLARPMSPAHFTRLLEDPFPG</sequence>
<dbReference type="Pfam" id="PF05228">
    <property type="entry name" value="CHASE4"/>
    <property type="match status" value="1"/>
</dbReference>